<sequence length="143" mass="15549">MSTPPVGLGLIAGYRGRTYVAAIGPGDGEVTLFSETPQPGFDREGDGYWRLRVPRAELERLTLLRTVGVFGGEPCLVLAEEEDDEGGLHIAYAGHDGRRAEELGYWLVDHGAYEVVVPPEEVHAIRVEQVPVPLGGDQEPSDR</sequence>
<name>D6Y356_THEBD</name>
<dbReference type="KEGG" id="tbi:Tbis_2221"/>
<dbReference type="OrthoDB" id="3534764at2"/>
<evidence type="ECO:0000313" key="1">
    <source>
        <dbReference type="EMBL" id="ADG88931.1"/>
    </source>
</evidence>
<accession>D6Y356</accession>
<dbReference type="AlphaFoldDB" id="D6Y356"/>
<evidence type="ECO:0000313" key="2">
    <source>
        <dbReference type="Proteomes" id="UP000006640"/>
    </source>
</evidence>
<dbReference type="HOGENOM" id="CLU_1805235_0_0_11"/>
<gene>
    <name evidence="1" type="ordered locus">Tbis_2221</name>
</gene>
<dbReference type="Proteomes" id="UP000006640">
    <property type="component" value="Chromosome"/>
</dbReference>
<dbReference type="RefSeq" id="WP_013132464.1">
    <property type="nucleotide sequence ID" value="NC_014165.1"/>
</dbReference>
<protein>
    <submittedName>
        <fullName evidence="1">Uncharacterized protein</fullName>
    </submittedName>
</protein>
<proteinExistence type="predicted"/>
<dbReference type="EMBL" id="CP001874">
    <property type="protein sequence ID" value="ADG88931.1"/>
    <property type="molecule type" value="Genomic_DNA"/>
</dbReference>
<organism evidence="1 2">
    <name type="scientific">Thermobispora bispora (strain ATCC 19993 / DSM 43833 / CBS 139.67 / JCM 10125 / KCTC 9307 / NBRC 14880 / R51)</name>
    <dbReference type="NCBI Taxonomy" id="469371"/>
    <lineage>
        <taxon>Bacteria</taxon>
        <taxon>Bacillati</taxon>
        <taxon>Actinomycetota</taxon>
        <taxon>Actinomycetes</taxon>
        <taxon>Streptosporangiales</taxon>
        <taxon>Streptosporangiaceae</taxon>
        <taxon>Thermobispora</taxon>
    </lineage>
</organism>
<dbReference type="eggNOG" id="ENOG5034295">
    <property type="taxonomic scope" value="Bacteria"/>
</dbReference>
<keyword evidence="2" id="KW-1185">Reference proteome</keyword>
<reference evidence="1 2" key="1">
    <citation type="submission" date="2010-01" db="EMBL/GenBank/DDBJ databases">
        <title>The complete genome of Thermobispora bispora DSM 43833.</title>
        <authorList>
            <consortium name="US DOE Joint Genome Institute (JGI-PGF)"/>
            <person name="Lucas S."/>
            <person name="Copeland A."/>
            <person name="Lapidus A."/>
            <person name="Glavina del Rio T."/>
            <person name="Dalin E."/>
            <person name="Tice H."/>
            <person name="Bruce D."/>
            <person name="Goodwin L."/>
            <person name="Pitluck S."/>
            <person name="Kyrpides N."/>
            <person name="Mavromatis K."/>
            <person name="Ivanova N."/>
            <person name="Mikhailova N."/>
            <person name="Chertkov O."/>
            <person name="Brettin T."/>
            <person name="Detter J.C."/>
            <person name="Han C."/>
            <person name="Larimer F."/>
            <person name="Land M."/>
            <person name="Hauser L."/>
            <person name="Markowitz V."/>
            <person name="Cheng J.-F."/>
            <person name="Hugenholtz P."/>
            <person name="Woyke T."/>
            <person name="Wu D."/>
            <person name="Jando M."/>
            <person name="Schneider S."/>
            <person name="Klenk H.-P."/>
            <person name="Eisen J.A."/>
        </authorList>
    </citation>
    <scope>NUCLEOTIDE SEQUENCE [LARGE SCALE GENOMIC DNA]</scope>
    <source>
        <strain evidence="2">ATCC 19993 / DSM 43833 / CBS 139.67 / JCM 10125 / KCTC 9307 / NBRC 14880 / R51</strain>
    </source>
</reference>
<dbReference type="STRING" id="469371.Tbis_2221"/>